<protein>
    <submittedName>
        <fullName evidence="2">Uncharacterized protein</fullName>
    </submittedName>
</protein>
<accession>A0A1B6ITR1</accession>
<feature type="non-terminal residue" evidence="2">
    <location>
        <position position="190"/>
    </location>
</feature>
<evidence type="ECO:0000256" key="1">
    <source>
        <dbReference type="SAM" id="MobiDB-lite"/>
    </source>
</evidence>
<organism evidence="2">
    <name type="scientific">Homalodisca liturata</name>
    <dbReference type="NCBI Taxonomy" id="320908"/>
    <lineage>
        <taxon>Eukaryota</taxon>
        <taxon>Metazoa</taxon>
        <taxon>Ecdysozoa</taxon>
        <taxon>Arthropoda</taxon>
        <taxon>Hexapoda</taxon>
        <taxon>Insecta</taxon>
        <taxon>Pterygota</taxon>
        <taxon>Neoptera</taxon>
        <taxon>Paraneoptera</taxon>
        <taxon>Hemiptera</taxon>
        <taxon>Auchenorrhyncha</taxon>
        <taxon>Membracoidea</taxon>
        <taxon>Cicadellidae</taxon>
        <taxon>Cicadellinae</taxon>
        <taxon>Proconiini</taxon>
        <taxon>Homalodisca</taxon>
    </lineage>
</organism>
<reference evidence="2" key="1">
    <citation type="submission" date="2015-11" db="EMBL/GenBank/DDBJ databases">
        <title>De novo transcriptome assembly of four potential Pierce s Disease insect vectors from Arizona vineyards.</title>
        <authorList>
            <person name="Tassone E.E."/>
        </authorList>
    </citation>
    <scope>NUCLEOTIDE SEQUENCE</scope>
</reference>
<proteinExistence type="predicted"/>
<sequence>TGAALSDENFYSSKSIFSESSSEGSYFIREHSNSVSEGHSSFMSSDGSYFSALYRFEERASRRSRRGLILHLNTDSDESQLSASGRHASLAATRTDTPENQHSNDSDIRVISSTVRVEPRSTSLLPSFFRNDINDYDRVRGIESMPSGCRLRRMHAVTVRLWSGMVHSETFPSMEDFRTLSRRLLTEERA</sequence>
<name>A0A1B6ITR1_9HEMI</name>
<gene>
    <name evidence="2" type="ORF">g.58949</name>
</gene>
<evidence type="ECO:0000313" key="2">
    <source>
        <dbReference type="EMBL" id="JAS90250.1"/>
    </source>
</evidence>
<feature type="non-terminal residue" evidence="2">
    <location>
        <position position="1"/>
    </location>
</feature>
<dbReference type="AlphaFoldDB" id="A0A1B6ITR1"/>
<feature type="region of interest" description="Disordered" evidence="1">
    <location>
        <begin position="79"/>
        <end position="104"/>
    </location>
</feature>
<dbReference type="EMBL" id="GECU01017456">
    <property type="protein sequence ID" value="JAS90250.1"/>
    <property type="molecule type" value="Transcribed_RNA"/>
</dbReference>